<accession>A0A2L2XAJ1</accession>
<sequence>MRHLRNEIKKPDYTGKTGIVRPLQTALCVLTGLSGPY</sequence>
<dbReference type="EMBL" id="BFAV01000071">
    <property type="protein sequence ID" value="GBF32984.1"/>
    <property type="molecule type" value="Genomic_DNA"/>
</dbReference>
<dbReference type="Proteomes" id="UP000239549">
    <property type="component" value="Unassembled WGS sequence"/>
</dbReference>
<keyword evidence="2" id="KW-1185">Reference proteome</keyword>
<gene>
    <name evidence="1" type="ORF">DCCM_2081</name>
</gene>
<proteinExistence type="predicted"/>
<protein>
    <submittedName>
        <fullName evidence="1">Uncharacterized protein</fullName>
    </submittedName>
</protein>
<dbReference type="AlphaFoldDB" id="A0A2L2XAJ1"/>
<evidence type="ECO:0000313" key="1">
    <source>
        <dbReference type="EMBL" id="GBF32984.1"/>
    </source>
</evidence>
<name>A0A2L2XAJ1_9FIRM</name>
<reference evidence="2" key="1">
    <citation type="submission" date="2018-02" db="EMBL/GenBank/DDBJ databases">
        <title>Genome sequence of Desulfocucumis palustris strain NAW-5.</title>
        <authorList>
            <person name="Watanabe M."/>
            <person name="Kojima H."/>
            <person name="Fukui M."/>
        </authorList>
    </citation>
    <scope>NUCLEOTIDE SEQUENCE [LARGE SCALE GENOMIC DNA]</scope>
    <source>
        <strain evidence="2">NAW-5</strain>
    </source>
</reference>
<evidence type="ECO:0000313" key="2">
    <source>
        <dbReference type="Proteomes" id="UP000239549"/>
    </source>
</evidence>
<organism evidence="1 2">
    <name type="scientific">Desulfocucumis palustris</name>
    <dbReference type="NCBI Taxonomy" id="1898651"/>
    <lineage>
        <taxon>Bacteria</taxon>
        <taxon>Bacillati</taxon>
        <taxon>Bacillota</taxon>
        <taxon>Clostridia</taxon>
        <taxon>Eubacteriales</taxon>
        <taxon>Desulfocucumaceae</taxon>
        <taxon>Desulfocucumis</taxon>
    </lineage>
</organism>
<comment type="caution">
    <text evidence="1">The sequence shown here is derived from an EMBL/GenBank/DDBJ whole genome shotgun (WGS) entry which is preliminary data.</text>
</comment>